<evidence type="ECO:0000313" key="3">
    <source>
        <dbReference type="Proteomes" id="UP000269998"/>
    </source>
</evidence>
<sequence>MQATGPIRTFSTNRWLRAQARPVSVAAAAGVGYGSWATLTHYHLGMAVALKAGSAQFALSLTATLVLVMVLEQLFRWPSNSTRGFWLAAVGTSVLAAMWLIGGHVVAGTSNIALTIAPNLIIGTTVNFAYSSALLAHARRNADK</sequence>
<feature type="transmembrane region" description="Helical" evidence="1">
    <location>
        <begin position="23"/>
        <end position="42"/>
    </location>
</feature>
<dbReference type="KEGG" id="mbai:MB901379_02130"/>
<keyword evidence="1" id="KW-1133">Transmembrane helix</keyword>
<dbReference type="Proteomes" id="UP000269998">
    <property type="component" value="Chromosome"/>
</dbReference>
<keyword evidence="1" id="KW-0812">Transmembrane</keyword>
<reference evidence="3" key="1">
    <citation type="submission" date="2018-02" db="EMBL/GenBank/DDBJ databases">
        <authorList>
            <person name="Seth-Smith MB H."/>
            <person name="Seth-Smith H."/>
        </authorList>
    </citation>
    <scope>NUCLEOTIDE SEQUENCE [LARGE SCALE GENOMIC DNA]</scope>
</reference>
<dbReference type="EMBL" id="LR130759">
    <property type="protein sequence ID" value="VDM88568.1"/>
    <property type="molecule type" value="Genomic_DNA"/>
</dbReference>
<organism evidence="2 3">
    <name type="scientific">Mycobacterium basiliense</name>
    <dbReference type="NCBI Taxonomy" id="2094119"/>
    <lineage>
        <taxon>Bacteria</taxon>
        <taxon>Bacillati</taxon>
        <taxon>Actinomycetota</taxon>
        <taxon>Actinomycetes</taxon>
        <taxon>Mycobacteriales</taxon>
        <taxon>Mycobacteriaceae</taxon>
        <taxon>Mycobacterium</taxon>
    </lineage>
</organism>
<evidence type="ECO:0000256" key="1">
    <source>
        <dbReference type="SAM" id="Phobius"/>
    </source>
</evidence>
<feature type="transmembrane region" description="Helical" evidence="1">
    <location>
        <begin position="84"/>
        <end position="106"/>
    </location>
</feature>
<gene>
    <name evidence="2" type="ORF">MB901379_02130</name>
</gene>
<evidence type="ECO:0000313" key="2">
    <source>
        <dbReference type="EMBL" id="VDM88568.1"/>
    </source>
</evidence>
<protein>
    <submittedName>
        <fullName evidence="2">Uncharacterized protein</fullName>
    </submittedName>
</protein>
<dbReference type="RefSeq" id="WP_232022032.1">
    <property type="nucleotide sequence ID" value="NZ_CBCSKE010000001.1"/>
</dbReference>
<keyword evidence="1" id="KW-0472">Membrane</keyword>
<dbReference type="AlphaFoldDB" id="A0A3S4CVD0"/>
<feature type="transmembrane region" description="Helical" evidence="1">
    <location>
        <begin position="112"/>
        <end position="136"/>
    </location>
</feature>
<accession>A0A3S4CVD0</accession>
<name>A0A3S4CVD0_9MYCO</name>
<keyword evidence="3" id="KW-1185">Reference proteome</keyword>
<proteinExistence type="predicted"/>
<feature type="transmembrane region" description="Helical" evidence="1">
    <location>
        <begin position="54"/>
        <end position="72"/>
    </location>
</feature>